<dbReference type="InterPro" id="IPR011010">
    <property type="entry name" value="DNA_brk_join_enz"/>
</dbReference>
<dbReference type="InterPro" id="IPR044068">
    <property type="entry name" value="CB"/>
</dbReference>
<dbReference type="InterPro" id="IPR013762">
    <property type="entry name" value="Integrase-like_cat_sf"/>
</dbReference>
<evidence type="ECO:0000313" key="7">
    <source>
        <dbReference type="EMBL" id="CAB4624262.1"/>
    </source>
</evidence>
<feature type="domain" description="Tyr recombinase" evidence="5">
    <location>
        <begin position="96"/>
        <end position="270"/>
    </location>
</feature>
<dbReference type="EMBL" id="CAEZVL010000023">
    <property type="protein sequence ID" value="CAB4624262.1"/>
    <property type="molecule type" value="Genomic_DNA"/>
</dbReference>
<dbReference type="GO" id="GO:0015074">
    <property type="term" value="P:DNA integration"/>
    <property type="evidence" value="ECO:0007669"/>
    <property type="project" value="UniProtKB-KW"/>
</dbReference>
<dbReference type="GO" id="GO:0003677">
    <property type="term" value="F:DNA binding"/>
    <property type="evidence" value="ECO:0007669"/>
    <property type="project" value="UniProtKB-KW"/>
</dbReference>
<dbReference type="CDD" id="cd00397">
    <property type="entry name" value="DNA_BRE_C"/>
    <property type="match status" value="1"/>
</dbReference>
<dbReference type="Pfam" id="PF00589">
    <property type="entry name" value="Phage_integrase"/>
    <property type="match status" value="1"/>
</dbReference>
<dbReference type="PROSITE" id="PS51900">
    <property type="entry name" value="CB"/>
    <property type="match status" value="1"/>
</dbReference>
<protein>
    <submittedName>
        <fullName evidence="11">Unannotated protein</fullName>
    </submittedName>
</protein>
<dbReference type="EMBL" id="CAFBRX010000170">
    <property type="protein sequence ID" value="CAB5131612.1"/>
    <property type="molecule type" value="Genomic_DNA"/>
</dbReference>
<gene>
    <name evidence="7" type="ORF">UFOPK1960_00265</name>
    <name evidence="8" type="ORF">UFOPK2921_00654</name>
    <name evidence="9" type="ORF">UFOPK3889_00609</name>
    <name evidence="10" type="ORF">UFOPK4275_00608</name>
    <name evidence="11" type="ORF">UFOPK4422_01371</name>
</gene>
<dbReference type="InterPro" id="IPR002104">
    <property type="entry name" value="Integrase_catalytic"/>
</dbReference>
<reference evidence="11" key="1">
    <citation type="submission" date="2020-05" db="EMBL/GenBank/DDBJ databases">
        <authorList>
            <person name="Chiriac C."/>
            <person name="Salcher M."/>
            <person name="Ghai R."/>
            <person name="Kavagutti S V."/>
        </authorList>
    </citation>
    <scope>NUCLEOTIDE SEQUENCE</scope>
</reference>
<evidence type="ECO:0000256" key="2">
    <source>
        <dbReference type="ARBA" id="ARBA00022908"/>
    </source>
</evidence>
<evidence type="ECO:0000256" key="3">
    <source>
        <dbReference type="ARBA" id="ARBA00023125"/>
    </source>
</evidence>
<keyword evidence="3" id="KW-0238">DNA-binding</keyword>
<keyword evidence="2" id="KW-0229">DNA integration</keyword>
<evidence type="ECO:0000313" key="10">
    <source>
        <dbReference type="EMBL" id="CAB5048590.1"/>
    </source>
</evidence>
<evidence type="ECO:0000259" key="5">
    <source>
        <dbReference type="PROSITE" id="PS51898"/>
    </source>
</evidence>
<dbReference type="AlphaFoldDB" id="A0A6J7W4C9"/>
<dbReference type="PANTHER" id="PTHR30349">
    <property type="entry name" value="PHAGE INTEGRASE-RELATED"/>
    <property type="match status" value="1"/>
</dbReference>
<dbReference type="GO" id="GO:0006310">
    <property type="term" value="P:DNA recombination"/>
    <property type="evidence" value="ECO:0007669"/>
    <property type="project" value="UniProtKB-KW"/>
</dbReference>
<evidence type="ECO:0000256" key="1">
    <source>
        <dbReference type="ARBA" id="ARBA00008857"/>
    </source>
</evidence>
<comment type="similarity">
    <text evidence="1">Belongs to the 'phage' integrase family.</text>
</comment>
<feature type="domain" description="Core-binding (CB)" evidence="6">
    <location>
        <begin position="1"/>
        <end position="75"/>
    </location>
</feature>
<dbReference type="InterPro" id="IPR004107">
    <property type="entry name" value="Integrase_SAM-like_N"/>
</dbReference>
<dbReference type="EMBL" id="CAFBQJ010000088">
    <property type="protein sequence ID" value="CAB5048590.1"/>
    <property type="molecule type" value="Genomic_DNA"/>
</dbReference>
<keyword evidence="4" id="KW-0233">DNA recombination</keyword>
<evidence type="ECO:0000313" key="8">
    <source>
        <dbReference type="EMBL" id="CAB4777809.1"/>
    </source>
</evidence>
<evidence type="ECO:0000313" key="9">
    <source>
        <dbReference type="EMBL" id="CAB4971242.1"/>
    </source>
</evidence>
<dbReference type="InterPro" id="IPR010998">
    <property type="entry name" value="Integrase_recombinase_N"/>
</dbReference>
<accession>A0A6J7W4C9</accession>
<proteinExistence type="inferred from homology"/>
<name>A0A6J7W4C9_9ZZZZ</name>
<dbReference type="SUPFAM" id="SSF56349">
    <property type="entry name" value="DNA breaking-rejoining enzymes"/>
    <property type="match status" value="1"/>
</dbReference>
<dbReference type="Pfam" id="PF13495">
    <property type="entry name" value="Phage_int_SAM_4"/>
    <property type="match status" value="1"/>
</dbReference>
<dbReference type="EMBL" id="CAFBNZ010000095">
    <property type="protein sequence ID" value="CAB4971242.1"/>
    <property type="molecule type" value="Genomic_DNA"/>
</dbReference>
<evidence type="ECO:0000256" key="4">
    <source>
        <dbReference type="ARBA" id="ARBA00023172"/>
    </source>
</evidence>
<sequence>MYLRSYVFHLRARNLSPRTIKATEEYLRPFLKTHDPLAATKRDIEVWLGDLSERCKPSTVWTSWRHLRGFFKWLHAEGDIKIDPLVSVAKPIVPPSEIPVLTKVQIRSLLATCNSKDADSRRDKAILTVMLDIGLRLSETASLTIEDLGEDGTLRIFGKGRKFRTVVLGNTSGTALSRWLRFRSVSNDSLWAKSRGGLTPTGLRKMIQRRGVQAGFHLTPHQLRHTFVDQWLRNSGSEVDLARLAGWSSTAMAGRYAQHRAAERALTAHKTIAPLDRL</sequence>
<dbReference type="PROSITE" id="PS51898">
    <property type="entry name" value="TYR_RECOMBINASE"/>
    <property type="match status" value="1"/>
</dbReference>
<dbReference type="EMBL" id="CAEZZV010000067">
    <property type="protein sequence ID" value="CAB4777809.1"/>
    <property type="molecule type" value="Genomic_DNA"/>
</dbReference>
<dbReference type="PANTHER" id="PTHR30349:SF64">
    <property type="entry name" value="PROPHAGE INTEGRASE INTD-RELATED"/>
    <property type="match status" value="1"/>
</dbReference>
<dbReference type="Gene3D" id="1.10.443.10">
    <property type="entry name" value="Intergrase catalytic core"/>
    <property type="match status" value="1"/>
</dbReference>
<evidence type="ECO:0000259" key="6">
    <source>
        <dbReference type="PROSITE" id="PS51900"/>
    </source>
</evidence>
<dbReference type="Gene3D" id="1.10.150.130">
    <property type="match status" value="1"/>
</dbReference>
<evidence type="ECO:0000313" key="11">
    <source>
        <dbReference type="EMBL" id="CAB5131612.1"/>
    </source>
</evidence>
<dbReference type="InterPro" id="IPR050090">
    <property type="entry name" value="Tyrosine_recombinase_XerCD"/>
</dbReference>
<organism evidence="11">
    <name type="scientific">freshwater metagenome</name>
    <dbReference type="NCBI Taxonomy" id="449393"/>
    <lineage>
        <taxon>unclassified sequences</taxon>
        <taxon>metagenomes</taxon>
        <taxon>ecological metagenomes</taxon>
    </lineage>
</organism>